<keyword evidence="8" id="KW-1003">Cell membrane</keyword>
<dbReference type="Gene3D" id="1.10.520.20">
    <property type="entry name" value="N-terminal domain of the delta subunit of the F1F0-ATP synthase"/>
    <property type="match status" value="1"/>
</dbReference>
<keyword evidence="4 8" id="KW-0406">Ion transport</keyword>
<dbReference type="GO" id="GO:0045259">
    <property type="term" value="C:proton-transporting ATP synthase complex"/>
    <property type="evidence" value="ECO:0007669"/>
    <property type="project" value="UniProtKB-KW"/>
</dbReference>
<dbReference type="Pfam" id="PF00213">
    <property type="entry name" value="OSCP"/>
    <property type="match status" value="1"/>
</dbReference>
<evidence type="ECO:0000256" key="6">
    <source>
        <dbReference type="ARBA" id="ARBA00023196"/>
    </source>
</evidence>
<dbReference type="SUPFAM" id="SSF47928">
    <property type="entry name" value="N-terminal domain of the delta subunit of the F1F0-ATP synthase"/>
    <property type="match status" value="1"/>
</dbReference>
<evidence type="ECO:0000256" key="7">
    <source>
        <dbReference type="ARBA" id="ARBA00023310"/>
    </source>
</evidence>
<comment type="similarity">
    <text evidence="8">Belongs to the ATPase delta chain family.</text>
</comment>
<dbReference type="Proteomes" id="UP000190962">
    <property type="component" value="Unassembled WGS sequence"/>
</dbReference>
<dbReference type="RefSeq" id="WP_078452707.1">
    <property type="nucleotide sequence ID" value="NZ_MPNX01000004.1"/>
</dbReference>
<dbReference type="NCBIfam" id="TIGR01145">
    <property type="entry name" value="ATP_synt_delta"/>
    <property type="match status" value="1"/>
</dbReference>
<comment type="caution">
    <text evidence="9">The sequence shown here is derived from an EMBL/GenBank/DDBJ whole genome shotgun (WGS) entry which is preliminary data.</text>
</comment>
<dbReference type="InterPro" id="IPR000711">
    <property type="entry name" value="ATPase_OSCP/dsu"/>
</dbReference>
<evidence type="ECO:0000256" key="8">
    <source>
        <dbReference type="HAMAP-Rule" id="MF_01416"/>
    </source>
</evidence>
<evidence type="ECO:0000256" key="1">
    <source>
        <dbReference type="ARBA" id="ARBA00004370"/>
    </source>
</evidence>
<proteinExistence type="inferred from homology"/>
<accession>A0A1T2DQE2</accession>
<organism evidence="9 10">
    <name type="scientific">Solemya velum gill symbiont</name>
    <dbReference type="NCBI Taxonomy" id="2340"/>
    <lineage>
        <taxon>Bacteria</taxon>
        <taxon>Pseudomonadati</taxon>
        <taxon>Pseudomonadota</taxon>
        <taxon>Gammaproteobacteria</taxon>
        <taxon>sulfur-oxidizing symbionts</taxon>
    </lineage>
</organism>
<evidence type="ECO:0000256" key="5">
    <source>
        <dbReference type="ARBA" id="ARBA00023136"/>
    </source>
</evidence>
<protein>
    <recommendedName>
        <fullName evidence="8">ATP synthase subunit delta</fullName>
    </recommendedName>
    <alternativeName>
        <fullName evidence="8">ATP synthase F(1) sector subunit delta</fullName>
    </alternativeName>
    <alternativeName>
        <fullName evidence="8">F-type ATPase subunit delta</fullName>
        <shortName evidence="8">F-ATPase subunit delta</shortName>
    </alternativeName>
</protein>
<keyword evidence="2 8" id="KW-0813">Transport</keyword>
<evidence type="ECO:0000256" key="3">
    <source>
        <dbReference type="ARBA" id="ARBA00022781"/>
    </source>
</evidence>
<keyword evidence="3 8" id="KW-0375">Hydrogen ion transport</keyword>
<evidence type="ECO:0000256" key="2">
    <source>
        <dbReference type="ARBA" id="ARBA00022448"/>
    </source>
</evidence>
<comment type="function">
    <text evidence="8">F(1)F(0) ATP synthase produces ATP from ADP in the presence of a proton or sodium gradient. F-type ATPases consist of two structural domains, F(1) containing the extramembraneous catalytic core and F(0) containing the membrane proton channel, linked together by a central stalk and a peripheral stalk. During catalysis, ATP synthesis in the catalytic domain of F(1) is coupled via a rotary mechanism of the central stalk subunits to proton translocation.</text>
</comment>
<reference evidence="9 10" key="1">
    <citation type="submission" date="2016-11" db="EMBL/GenBank/DDBJ databases">
        <title>Mixed transmission modes and dynamic genome evolution in an obligate animal-bacterial symbiosis.</title>
        <authorList>
            <person name="Russell S.L."/>
            <person name="Corbett-Detig R.B."/>
            <person name="Cavanaugh C.M."/>
        </authorList>
    </citation>
    <scope>NUCLEOTIDE SEQUENCE [LARGE SCALE GENOMIC DNA]</scope>
    <source>
        <strain evidence="9">MA-KB16</strain>
    </source>
</reference>
<dbReference type="GO" id="GO:0046933">
    <property type="term" value="F:proton-transporting ATP synthase activity, rotational mechanism"/>
    <property type="evidence" value="ECO:0007669"/>
    <property type="project" value="UniProtKB-UniRule"/>
</dbReference>
<comment type="function">
    <text evidence="8">This protein is part of the stalk that links CF(0) to CF(1). It either transmits conformational changes from CF(0) to CF(1) or is implicated in proton conduction.</text>
</comment>
<keyword evidence="7 8" id="KW-0066">ATP synthesis</keyword>
<dbReference type="InterPro" id="IPR026015">
    <property type="entry name" value="ATP_synth_OSCP/delta_N_sf"/>
</dbReference>
<sequence length="179" mass="19270">MAQESITIARPYADAIFARAKESSSLEQWSQTLELLGTIMSDAAMSDVVGNPNISKQQLTEMILGIGGEQLTGEAENLVRLLVENGRLVIAPEIATLFEERKNAERGVLEVELVSAYVIDEDQKQALADALKAKLGSDINMTTSEDPELIGGMRIRAGDLVIDGSVQGQLTKLANELGI</sequence>
<dbReference type="PANTHER" id="PTHR11910">
    <property type="entry name" value="ATP SYNTHASE DELTA CHAIN"/>
    <property type="match status" value="1"/>
</dbReference>
<dbReference type="GO" id="GO:0005886">
    <property type="term" value="C:plasma membrane"/>
    <property type="evidence" value="ECO:0007669"/>
    <property type="project" value="UniProtKB-SubCell"/>
</dbReference>
<dbReference type="AlphaFoldDB" id="A0A1T2DQE2"/>
<dbReference type="NCBIfam" id="NF004402">
    <property type="entry name" value="PRK05758.2-2"/>
    <property type="match status" value="1"/>
</dbReference>
<keyword evidence="5 8" id="KW-0472">Membrane</keyword>
<keyword evidence="6 8" id="KW-0139">CF(1)</keyword>
<name>A0A1T2DQE2_SOVGS</name>
<gene>
    <name evidence="8" type="primary">atpH</name>
    <name evidence="9" type="ORF">BOV88_03995</name>
</gene>
<dbReference type="EMBL" id="MPNX01000004">
    <property type="protein sequence ID" value="OOY35421.1"/>
    <property type="molecule type" value="Genomic_DNA"/>
</dbReference>
<evidence type="ECO:0000256" key="4">
    <source>
        <dbReference type="ARBA" id="ARBA00023065"/>
    </source>
</evidence>
<dbReference type="HAMAP" id="MF_01416">
    <property type="entry name" value="ATP_synth_delta_bact"/>
    <property type="match status" value="1"/>
</dbReference>
<comment type="subcellular location">
    <subcellularLocation>
        <location evidence="8">Cell membrane</location>
        <topology evidence="8">Peripheral membrane protein</topology>
    </subcellularLocation>
    <subcellularLocation>
        <location evidence="1">Membrane</location>
    </subcellularLocation>
</comment>
<evidence type="ECO:0000313" key="9">
    <source>
        <dbReference type="EMBL" id="OOY35421.1"/>
    </source>
</evidence>
<dbReference type="PRINTS" id="PR00125">
    <property type="entry name" value="ATPASEDELTA"/>
</dbReference>
<evidence type="ECO:0000313" key="10">
    <source>
        <dbReference type="Proteomes" id="UP000190962"/>
    </source>
</evidence>